<name>A0A6N3EC31_9CLOT</name>
<dbReference type="PIRSF" id="PIRSF006351">
    <property type="entry name" value="PTS_EIIC-Cellobiose"/>
    <property type="match status" value="1"/>
</dbReference>
<dbReference type="EMBL" id="CACRTV010000051">
    <property type="protein sequence ID" value="VYU37515.1"/>
    <property type="molecule type" value="Genomic_DNA"/>
</dbReference>
<feature type="transmembrane region" description="Helical" evidence="9">
    <location>
        <begin position="268"/>
        <end position="296"/>
    </location>
</feature>
<accession>A0A6N3EC31</accession>
<keyword evidence="4 8" id="KW-0762">Sugar transport</keyword>
<comment type="function">
    <text evidence="8">The phosphoenolpyruvate-dependent sugar phosphotransferase system (PTS), a major carbohydrate active -transport system, catalyzes the phosphorylation of incoming sugar substrates concomitant with their translocation across the cell membrane.</text>
</comment>
<dbReference type="GO" id="GO:0009401">
    <property type="term" value="P:phosphoenolpyruvate-dependent sugar phosphotransferase system"/>
    <property type="evidence" value="ECO:0007669"/>
    <property type="project" value="InterPro"/>
</dbReference>
<evidence type="ECO:0000256" key="4">
    <source>
        <dbReference type="ARBA" id="ARBA00022597"/>
    </source>
</evidence>
<feature type="transmembrane region" description="Helical" evidence="9">
    <location>
        <begin position="71"/>
        <end position="91"/>
    </location>
</feature>
<feature type="transmembrane region" description="Helical" evidence="9">
    <location>
        <begin position="336"/>
        <end position="359"/>
    </location>
</feature>
<reference evidence="11" key="1">
    <citation type="submission" date="2019-11" db="EMBL/GenBank/DDBJ databases">
        <authorList>
            <person name="Feng L."/>
        </authorList>
    </citation>
    <scope>NUCLEOTIDE SEQUENCE</scope>
    <source>
        <strain evidence="11">CParaputrificumLFYP93</strain>
    </source>
</reference>
<dbReference type="RefSeq" id="WP_156561433.1">
    <property type="nucleotide sequence ID" value="NZ_CACRTV010000051.1"/>
</dbReference>
<evidence type="ECO:0000256" key="3">
    <source>
        <dbReference type="ARBA" id="ARBA00022475"/>
    </source>
</evidence>
<keyword evidence="5 9" id="KW-0812">Transmembrane</keyword>
<evidence type="ECO:0000256" key="5">
    <source>
        <dbReference type="ARBA" id="ARBA00022692"/>
    </source>
</evidence>
<dbReference type="Pfam" id="PF02378">
    <property type="entry name" value="PTS_EIIC"/>
    <property type="match status" value="1"/>
</dbReference>
<dbReference type="InterPro" id="IPR004796">
    <property type="entry name" value="PTS_IIC_cello"/>
</dbReference>
<evidence type="ECO:0000259" key="10">
    <source>
        <dbReference type="PROSITE" id="PS51105"/>
    </source>
</evidence>
<organism evidence="11">
    <name type="scientific">Clostridium paraputrificum</name>
    <dbReference type="NCBI Taxonomy" id="29363"/>
    <lineage>
        <taxon>Bacteria</taxon>
        <taxon>Bacillati</taxon>
        <taxon>Bacillota</taxon>
        <taxon>Clostridia</taxon>
        <taxon>Eubacteriales</taxon>
        <taxon>Clostridiaceae</taxon>
        <taxon>Clostridium</taxon>
    </lineage>
</organism>
<keyword evidence="2 8" id="KW-0813">Transport</keyword>
<evidence type="ECO:0000256" key="8">
    <source>
        <dbReference type="PIRNR" id="PIRNR006351"/>
    </source>
</evidence>
<dbReference type="PROSITE" id="PS51105">
    <property type="entry name" value="PTS_EIIC_TYPE_3"/>
    <property type="match status" value="1"/>
</dbReference>
<gene>
    <name evidence="11" type="primary">licC_9</name>
    <name evidence="11" type="ORF">CPLFYP93_02133</name>
</gene>
<dbReference type="InterPro" id="IPR003352">
    <property type="entry name" value="PTS_EIIC"/>
</dbReference>
<feature type="transmembrane region" description="Helical" evidence="9">
    <location>
        <begin position="172"/>
        <end position="192"/>
    </location>
</feature>
<keyword evidence="6 9" id="KW-1133">Transmembrane helix</keyword>
<protein>
    <recommendedName>
        <fullName evidence="8">Permease IIC component</fullName>
    </recommendedName>
</protein>
<feature type="transmembrane region" description="Helical" evidence="9">
    <location>
        <begin position="212"/>
        <end position="233"/>
    </location>
</feature>
<feature type="transmembrane region" description="Helical" evidence="9">
    <location>
        <begin position="30"/>
        <end position="51"/>
    </location>
</feature>
<dbReference type="GO" id="GO:0008982">
    <property type="term" value="F:protein-N(PI)-phosphohistidine-sugar phosphotransferase activity"/>
    <property type="evidence" value="ECO:0007669"/>
    <property type="project" value="UniProtKB-UniRule"/>
</dbReference>
<proteinExistence type="predicted"/>
<evidence type="ECO:0000256" key="9">
    <source>
        <dbReference type="SAM" id="Phobius"/>
    </source>
</evidence>
<dbReference type="InterPro" id="IPR051088">
    <property type="entry name" value="PTS_Sugar-EIIC/EIIB"/>
</dbReference>
<dbReference type="GO" id="GO:1901264">
    <property type="term" value="P:carbohydrate derivative transport"/>
    <property type="evidence" value="ECO:0007669"/>
    <property type="project" value="TreeGrafter"/>
</dbReference>
<dbReference type="NCBIfam" id="TIGR00410">
    <property type="entry name" value="lacE"/>
    <property type="match status" value="1"/>
</dbReference>
<evidence type="ECO:0000256" key="7">
    <source>
        <dbReference type="ARBA" id="ARBA00023136"/>
    </source>
</evidence>
<evidence type="ECO:0000256" key="1">
    <source>
        <dbReference type="ARBA" id="ARBA00004651"/>
    </source>
</evidence>
<feature type="transmembrane region" description="Helical" evidence="9">
    <location>
        <begin position="240"/>
        <end position="256"/>
    </location>
</feature>
<dbReference type="PANTHER" id="PTHR33989">
    <property type="match status" value="1"/>
</dbReference>
<keyword evidence="7 8" id="KW-0472">Membrane</keyword>
<dbReference type="GO" id="GO:0005886">
    <property type="term" value="C:plasma membrane"/>
    <property type="evidence" value="ECO:0007669"/>
    <property type="project" value="UniProtKB-SubCell"/>
</dbReference>
<evidence type="ECO:0000256" key="6">
    <source>
        <dbReference type="ARBA" id="ARBA00022989"/>
    </source>
</evidence>
<feature type="domain" description="PTS EIIC type-3" evidence="10">
    <location>
        <begin position="6"/>
        <end position="404"/>
    </location>
</feature>
<dbReference type="InterPro" id="IPR004501">
    <property type="entry name" value="PTS_EIIC_3"/>
</dbReference>
<evidence type="ECO:0000256" key="2">
    <source>
        <dbReference type="ARBA" id="ARBA00022448"/>
    </source>
</evidence>
<evidence type="ECO:0000313" key="11">
    <source>
        <dbReference type="EMBL" id="VYU37515.1"/>
    </source>
</evidence>
<sequence>MNNKTIQEKVQPIINKITTNRYLKSVSDGIASILPAIIVGAIFTLLANLPISSYQEFLTSSGLGQVLKLPITFTTDLIALYSVFFIGYKLAESFEGNGAIAGLLSLVSFFVVTPLVVAEKVKFISFEWLGAKGLFVAIIVGLVASRLYVAIIKKGIIIKMPNGVPPTISSSFTALVPAFIVIPFFSVVAMIFSKTDFASVHGFVYKFVQTPLEGLGGTLTSLIIVMIVAHVLWLFGIHGMMVSMSIMMPIWTSLNIQNLEAYNSGEPLPNIICSAFIMVYVLVGGSGGTLGLNLYMSFKGKSKRYKTLGNLSLPGSICSINEPLIFGTPVIMNPKLAIPFVATPVVCTIIAYYATYFGFVPRLMGAALPLGTPIGVSGFLQGGFSVVALQMILVVVSFIIYLPFARSLDKEAYEQEQKESDDEVDFSDIDFD</sequence>
<feature type="transmembrane region" description="Helical" evidence="9">
    <location>
        <begin position="129"/>
        <end position="151"/>
    </location>
</feature>
<comment type="subcellular location">
    <subcellularLocation>
        <location evidence="1">Cell membrane</location>
        <topology evidence="1">Multi-pass membrane protein</topology>
    </subcellularLocation>
</comment>
<dbReference type="PANTHER" id="PTHR33989:SF4">
    <property type="entry name" value="PTS SYSTEM N,N'-DIACETYLCHITOBIOSE-SPECIFIC EIIC COMPONENT"/>
    <property type="match status" value="1"/>
</dbReference>
<dbReference type="AlphaFoldDB" id="A0A6N3EC31"/>
<keyword evidence="3 8" id="KW-1003">Cell membrane</keyword>
<feature type="transmembrane region" description="Helical" evidence="9">
    <location>
        <begin position="98"/>
        <end position="117"/>
    </location>
</feature>
<feature type="transmembrane region" description="Helical" evidence="9">
    <location>
        <begin position="379"/>
        <end position="402"/>
    </location>
</feature>